<evidence type="ECO:0000259" key="11">
    <source>
        <dbReference type="Pfam" id="PF07715"/>
    </source>
</evidence>
<keyword evidence="7 8" id="KW-0998">Cell outer membrane</keyword>
<evidence type="ECO:0000256" key="9">
    <source>
        <dbReference type="RuleBase" id="RU003357"/>
    </source>
</evidence>
<feature type="domain" description="TonB-dependent receptor-like beta-barrel" evidence="10">
    <location>
        <begin position="347"/>
        <end position="752"/>
    </location>
</feature>
<dbReference type="Pfam" id="PF00593">
    <property type="entry name" value="TonB_dep_Rec_b-barrel"/>
    <property type="match status" value="1"/>
</dbReference>
<dbReference type="Gene3D" id="2.170.130.10">
    <property type="entry name" value="TonB-dependent receptor, plug domain"/>
    <property type="match status" value="1"/>
</dbReference>
<gene>
    <name evidence="13" type="ORF">ALQ51_101106</name>
    <name evidence="12" type="ORF">ALQ53_03618</name>
</gene>
<sequence>MGPAHNRQVATLRQVVSLALKSLPVASSKPSCIPLGASVALKFIVQAGCFADSLSTYRMKNWKLSMFRMTTLALLVGSSPLAWAQDDSLKLPDIKISTSAAEPVEATALNLDETIESGSRLTLSARENPASVSVADRQTMERIGARNFQDAANALPGVNASAPPGWGGYVAYRGFNGAQIGQLFNGINLQYGAAARPVGSWIYDRAELLGGPSSFLNGSGAVGGSLNFITKLASRDKDSLEGRVSYSRYDTWETAIGVNQALNEGDGARHYARLDYSRTHTNGYIDRQENGAGNLAFSLLSDINDQLSHTLAIEYLDEQEDSPYWGSPVLQPLSGKLHIDKHNRFKNYNVDDGRYEQRTRWLRSITDYRFDDATGVRNTFYHYDGQRDYRNLEVYRFNAGNNAVARSAGYRQRHDQEVNGNRLELMHAGELFGMASDWAFGMEYSRNKQVNYPLSINGSFGVAVDPGIFAPGEFLDIPGMDAARTKGRSTWTDTTSTFMENRTRLTDRLALVTALRYDHIGFEIVDHTARSSLDRRWDAFTGRAGLVYDVTDSASLYTQYSTSAEPPGGTLNSASIGQVGDFDLSTGRQIEVGSKFDFLDGRGSATAAAYRIVRKNISVPSSTLQNTTEQAGQQTSTGIELAASFKITPRLLAAGNFAWVRAEYDEFNETVANAVLSRKGKNPVNIPDRTANLWLTYDLAPQWQVGADARYVSSVYANTANTMWVPSYTVYGLLLKHDLDAHTELSARLRNLTDETYARFIHQTNTQYYLGEPRSLELAVHWRYR</sequence>
<protein>
    <submittedName>
        <fullName evidence="13">TonB-dependent receptor</fullName>
    </submittedName>
</protein>
<dbReference type="InterPro" id="IPR036942">
    <property type="entry name" value="Beta-barrel_TonB_sf"/>
</dbReference>
<proteinExistence type="inferred from homology"/>
<evidence type="ECO:0000256" key="6">
    <source>
        <dbReference type="ARBA" id="ARBA00023136"/>
    </source>
</evidence>
<dbReference type="GO" id="GO:0015344">
    <property type="term" value="F:siderophore uptake transmembrane transporter activity"/>
    <property type="evidence" value="ECO:0007669"/>
    <property type="project" value="TreeGrafter"/>
</dbReference>
<keyword evidence="2 8" id="KW-0813">Transport</keyword>
<dbReference type="EMBL" id="RBPH01000132">
    <property type="protein sequence ID" value="RMN81085.1"/>
    <property type="molecule type" value="Genomic_DNA"/>
</dbReference>
<dbReference type="Gene3D" id="2.40.170.20">
    <property type="entry name" value="TonB-dependent receptor, beta-barrel domain"/>
    <property type="match status" value="1"/>
</dbReference>
<name>A0A3M3QA56_PSECA</name>
<keyword evidence="3 8" id="KW-1134">Transmembrane beta strand</keyword>
<organism evidence="13 15">
    <name type="scientific">Pseudomonas cannabina</name>
    <dbReference type="NCBI Taxonomy" id="86840"/>
    <lineage>
        <taxon>Bacteria</taxon>
        <taxon>Pseudomonadati</taxon>
        <taxon>Pseudomonadota</taxon>
        <taxon>Gammaproteobacteria</taxon>
        <taxon>Pseudomonadales</taxon>
        <taxon>Pseudomonadaceae</taxon>
        <taxon>Pseudomonas</taxon>
    </lineage>
</organism>
<feature type="domain" description="TonB-dependent receptor plug" evidence="11">
    <location>
        <begin position="125"/>
        <end position="224"/>
    </location>
</feature>
<accession>A0A3M3QA56</accession>
<evidence type="ECO:0000256" key="4">
    <source>
        <dbReference type="ARBA" id="ARBA00022692"/>
    </source>
</evidence>
<evidence type="ECO:0000256" key="3">
    <source>
        <dbReference type="ARBA" id="ARBA00022452"/>
    </source>
</evidence>
<evidence type="ECO:0000313" key="15">
    <source>
        <dbReference type="Proteomes" id="UP000270524"/>
    </source>
</evidence>
<evidence type="ECO:0000259" key="10">
    <source>
        <dbReference type="Pfam" id="PF00593"/>
    </source>
</evidence>
<evidence type="ECO:0000256" key="8">
    <source>
        <dbReference type="PROSITE-ProRule" id="PRU01360"/>
    </source>
</evidence>
<dbReference type="Proteomes" id="UP000269335">
    <property type="component" value="Unassembled WGS sequence"/>
</dbReference>
<evidence type="ECO:0000256" key="5">
    <source>
        <dbReference type="ARBA" id="ARBA00023077"/>
    </source>
</evidence>
<dbReference type="InterPro" id="IPR039426">
    <property type="entry name" value="TonB-dep_rcpt-like"/>
</dbReference>
<dbReference type="AlphaFoldDB" id="A0A3M3QA56"/>
<comment type="subcellular location">
    <subcellularLocation>
        <location evidence="1 8">Cell outer membrane</location>
        <topology evidence="1 8">Multi-pass membrane protein</topology>
    </subcellularLocation>
</comment>
<dbReference type="GO" id="GO:0009279">
    <property type="term" value="C:cell outer membrane"/>
    <property type="evidence" value="ECO:0007669"/>
    <property type="project" value="UniProtKB-SubCell"/>
</dbReference>
<dbReference type="EMBL" id="RBPJ01000166">
    <property type="protein sequence ID" value="RMN95032.1"/>
    <property type="molecule type" value="Genomic_DNA"/>
</dbReference>
<keyword evidence="6 8" id="KW-0472">Membrane</keyword>
<comment type="caution">
    <text evidence="13">The sequence shown here is derived from an EMBL/GenBank/DDBJ whole genome shotgun (WGS) entry which is preliminary data.</text>
</comment>
<dbReference type="InterPro" id="IPR000531">
    <property type="entry name" value="Beta-barrel_TonB"/>
</dbReference>
<keyword evidence="13" id="KW-0675">Receptor</keyword>
<keyword evidence="4 8" id="KW-0812">Transmembrane</keyword>
<evidence type="ECO:0000256" key="1">
    <source>
        <dbReference type="ARBA" id="ARBA00004571"/>
    </source>
</evidence>
<dbReference type="CDD" id="cd01347">
    <property type="entry name" value="ligand_gated_channel"/>
    <property type="match status" value="1"/>
</dbReference>
<evidence type="ECO:0000313" key="14">
    <source>
        <dbReference type="Proteomes" id="UP000269335"/>
    </source>
</evidence>
<dbReference type="InterPro" id="IPR012910">
    <property type="entry name" value="Plug_dom"/>
</dbReference>
<dbReference type="PROSITE" id="PS52016">
    <property type="entry name" value="TONB_DEPENDENT_REC_3"/>
    <property type="match status" value="1"/>
</dbReference>
<dbReference type="InterPro" id="IPR037066">
    <property type="entry name" value="Plug_dom_sf"/>
</dbReference>
<reference evidence="14 15" key="1">
    <citation type="submission" date="2018-08" db="EMBL/GenBank/DDBJ databases">
        <title>Recombination of ecologically and evolutionarily significant loci maintains genetic cohesion in the Pseudomonas syringae species complex.</title>
        <authorList>
            <person name="Dillon M."/>
            <person name="Thakur S."/>
            <person name="Almeida R.N.D."/>
            <person name="Weir B.S."/>
            <person name="Guttman D.S."/>
        </authorList>
    </citation>
    <scope>NUCLEOTIDE SEQUENCE [LARGE SCALE GENOMIC DNA]</scope>
    <source>
        <strain evidence="12 14">ICMP 15201</strain>
        <strain evidence="13 15">ICMP 15203</strain>
    </source>
</reference>
<evidence type="ECO:0000313" key="12">
    <source>
        <dbReference type="EMBL" id="RMN81085.1"/>
    </source>
</evidence>
<dbReference type="PANTHER" id="PTHR32552:SF84">
    <property type="entry name" value="TONB-DEPENDENT RECEPTOR-RELATED"/>
    <property type="match status" value="1"/>
</dbReference>
<comment type="similarity">
    <text evidence="8 9">Belongs to the TonB-dependent receptor family.</text>
</comment>
<keyword evidence="5 9" id="KW-0798">TonB box</keyword>
<dbReference type="SUPFAM" id="SSF56935">
    <property type="entry name" value="Porins"/>
    <property type="match status" value="1"/>
</dbReference>
<dbReference type="Pfam" id="PF07715">
    <property type="entry name" value="Plug"/>
    <property type="match status" value="1"/>
</dbReference>
<dbReference type="PANTHER" id="PTHR32552">
    <property type="entry name" value="FERRICHROME IRON RECEPTOR-RELATED"/>
    <property type="match status" value="1"/>
</dbReference>
<evidence type="ECO:0000313" key="13">
    <source>
        <dbReference type="EMBL" id="RMN95032.1"/>
    </source>
</evidence>
<evidence type="ECO:0000256" key="2">
    <source>
        <dbReference type="ARBA" id="ARBA00022448"/>
    </source>
</evidence>
<evidence type="ECO:0000256" key="7">
    <source>
        <dbReference type="ARBA" id="ARBA00023237"/>
    </source>
</evidence>
<dbReference type="Proteomes" id="UP000270524">
    <property type="component" value="Unassembled WGS sequence"/>
</dbReference>